<feature type="region of interest" description="Disordered" evidence="8">
    <location>
        <begin position="1"/>
        <end position="33"/>
    </location>
</feature>
<dbReference type="CDD" id="cd06261">
    <property type="entry name" value="TM_PBP2"/>
    <property type="match status" value="1"/>
</dbReference>
<dbReference type="RefSeq" id="WP_116071299.1">
    <property type="nucleotide sequence ID" value="NZ_BONB01000003.1"/>
</dbReference>
<dbReference type="Proteomes" id="UP000256913">
    <property type="component" value="Unassembled WGS sequence"/>
</dbReference>
<comment type="caution">
    <text evidence="10">The sequence shown here is derived from an EMBL/GenBank/DDBJ whole genome shotgun (WGS) entry which is preliminary data.</text>
</comment>
<dbReference type="GO" id="GO:0055085">
    <property type="term" value="P:transmembrane transport"/>
    <property type="evidence" value="ECO:0007669"/>
    <property type="project" value="InterPro"/>
</dbReference>
<evidence type="ECO:0000256" key="2">
    <source>
        <dbReference type="ARBA" id="ARBA00022448"/>
    </source>
</evidence>
<organism evidence="10 11">
    <name type="scientific">Asanoa ferruginea</name>
    <dbReference type="NCBI Taxonomy" id="53367"/>
    <lineage>
        <taxon>Bacteria</taxon>
        <taxon>Bacillati</taxon>
        <taxon>Actinomycetota</taxon>
        <taxon>Actinomycetes</taxon>
        <taxon>Micromonosporales</taxon>
        <taxon>Micromonosporaceae</taxon>
        <taxon>Asanoa</taxon>
    </lineage>
</organism>
<dbReference type="AlphaFoldDB" id="A0A3E0A1C9"/>
<feature type="transmembrane region" description="Helical" evidence="7">
    <location>
        <begin position="136"/>
        <end position="155"/>
    </location>
</feature>
<keyword evidence="11" id="KW-1185">Reference proteome</keyword>
<dbReference type="OrthoDB" id="4053402at2"/>
<dbReference type="InterPro" id="IPR000515">
    <property type="entry name" value="MetI-like"/>
</dbReference>
<feature type="transmembrane region" description="Helical" evidence="7">
    <location>
        <begin position="94"/>
        <end position="124"/>
    </location>
</feature>
<feature type="transmembrane region" description="Helical" evidence="7">
    <location>
        <begin position="237"/>
        <end position="257"/>
    </location>
</feature>
<evidence type="ECO:0000256" key="1">
    <source>
        <dbReference type="ARBA" id="ARBA00004651"/>
    </source>
</evidence>
<dbReference type="SUPFAM" id="SSF160964">
    <property type="entry name" value="MalF N-terminal region-like"/>
    <property type="match status" value="1"/>
</dbReference>
<feature type="transmembrane region" description="Helical" evidence="7">
    <location>
        <begin position="175"/>
        <end position="194"/>
    </location>
</feature>
<evidence type="ECO:0000259" key="9">
    <source>
        <dbReference type="PROSITE" id="PS50928"/>
    </source>
</evidence>
<sequence>MAVLESTAREQRAAPPAKRRRRDARQALNAHSPAHRGDGKLAWVLIAPALVGFLVFAAYPTLRGIYLSFTDFKVLSPPEWIGFDNYVQLAHDEVFWSALGVTVYFVVLSVSISLVVSVATAAVLHRLTSSTVIRGLIILPFLISAVVAGTVWSWMLDTQLGVVNIVIKALGGDGVQFLTSRTWAIPSIALISVWKQMGYTSIIIFAGLQTIPPTIYEAGRVDGASELRMFRRLTLPLLRPILALVIVLNIIGAFQVFDIVQVTTKGGPANASNVLQMYIYSKAFGQFDFGYAAAMSLSLFAVLIVITFLQMRLLRASESDTNQ</sequence>
<dbReference type="EMBL" id="QUMQ01000001">
    <property type="protein sequence ID" value="REG00051.1"/>
    <property type="molecule type" value="Genomic_DNA"/>
</dbReference>
<feature type="domain" description="ABC transmembrane type-1" evidence="9">
    <location>
        <begin position="99"/>
        <end position="310"/>
    </location>
</feature>
<gene>
    <name evidence="10" type="ORF">DFJ67_6097</name>
</gene>
<dbReference type="Gene3D" id="1.10.3720.10">
    <property type="entry name" value="MetI-like"/>
    <property type="match status" value="1"/>
</dbReference>
<evidence type="ECO:0000256" key="7">
    <source>
        <dbReference type="RuleBase" id="RU363032"/>
    </source>
</evidence>
<keyword evidence="2 7" id="KW-0813">Transport</keyword>
<dbReference type="PROSITE" id="PS50928">
    <property type="entry name" value="ABC_TM1"/>
    <property type="match status" value="1"/>
</dbReference>
<dbReference type="InterPro" id="IPR035906">
    <property type="entry name" value="MetI-like_sf"/>
</dbReference>
<keyword evidence="5 7" id="KW-1133">Transmembrane helix</keyword>
<dbReference type="PANTHER" id="PTHR30193:SF41">
    <property type="entry name" value="DIACETYLCHITOBIOSE UPTAKE SYSTEM PERMEASE PROTEIN NGCF"/>
    <property type="match status" value="1"/>
</dbReference>
<comment type="subcellular location">
    <subcellularLocation>
        <location evidence="1 7">Cell membrane</location>
        <topology evidence="1 7">Multi-pass membrane protein</topology>
    </subcellularLocation>
</comment>
<name>A0A3E0A1C9_9ACTN</name>
<keyword evidence="6 7" id="KW-0472">Membrane</keyword>
<feature type="transmembrane region" description="Helical" evidence="7">
    <location>
        <begin position="41"/>
        <end position="59"/>
    </location>
</feature>
<dbReference type="InterPro" id="IPR051393">
    <property type="entry name" value="ABC_transporter_permease"/>
</dbReference>
<feature type="transmembrane region" description="Helical" evidence="7">
    <location>
        <begin position="289"/>
        <end position="309"/>
    </location>
</feature>
<evidence type="ECO:0000313" key="11">
    <source>
        <dbReference type="Proteomes" id="UP000256913"/>
    </source>
</evidence>
<keyword evidence="10" id="KW-0762">Sugar transport</keyword>
<dbReference type="GO" id="GO:0005886">
    <property type="term" value="C:plasma membrane"/>
    <property type="evidence" value="ECO:0007669"/>
    <property type="project" value="UniProtKB-SubCell"/>
</dbReference>
<protein>
    <submittedName>
        <fullName evidence="10">Multiple sugar transport system permease protein</fullName>
    </submittedName>
</protein>
<dbReference type="PANTHER" id="PTHR30193">
    <property type="entry name" value="ABC TRANSPORTER PERMEASE PROTEIN"/>
    <property type="match status" value="1"/>
</dbReference>
<accession>A0A3E0A1C9</accession>
<proteinExistence type="inferred from homology"/>
<evidence type="ECO:0000256" key="4">
    <source>
        <dbReference type="ARBA" id="ARBA00022692"/>
    </source>
</evidence>
<dbReference type="SUPFAM" id="SSF161098">
    <property type="entry name" value="MetI-like"/>
    <property type="match status" value="1"/>
</dbReference>
<evidence type="ECO:0000256" key="6">
    <source>
        <dbReference type="ARBA" id="ARBA00023136"/>
    </source>
</evidence>
<keyword evidence="4 7" id="KW-0812">Transmembrane</keyword>
<dbReference type="Pfam" id="PF00528">
    <property type="entry name" value="BPD_transp_1"/>
    <property type="match status" value="1"/>
</dbReference>
<evidence type="ECO:0000256" key="8">
    <source>
        <dbReference type="SAM" id="MobiDB-lite"/>
    </source>
</evidence>
<evidence type="ECO:0000256" key="5">
    <source>
        <dbReference type="ARBA" id="ARBA00022989"/>
    </source>
</evidence>
<keyword evidence="3" id="KW-1003">Cell membrane</keyword>
<comment type="similarity">
    <text evidence="7">Belongs to the binding-protein-dependent transport system permease family.</text>
</comment>
<reference evidence="10 11" key="1">
    <citation type="submission" date="2018-08" db="EMBL/GenBank/DDBJ databases">
        <title>Sequencing the genomes of 1000 actinobacteria strains.</title>
        <authorList>
            <person name="Klenk H.-P."/>
        </authorList>
    </citation>
    <scope>NUCLEOTIDE SEQUENCE [LARGE SCALE GENOMIC DNA]</scope>
    <source>
        <strain evidence="10 11">DSM 44099</strain>
    </source>
</reference>
<evidence type="ECO:0000256" key="3">
    <source>
        <dbReference type="ARBA" id="ARBA00022475"/>
    </source>
</evidence>
<evidence type="ECO:0000313" key="10">
    <source>
        <dbReference type="EMBL" id="REG00051.1"/>
    </source>
</evidence>